<dbReference type="SUPFAM" id="SSF47240">
    <property type="entry name" value="Ferritin-like"/>
    <property type="match status" value="1"/>
</dbReference>
<evidence type="ECO:0008006" key="3">
    <source>
        <dbReference type="Google" id="ProtNLM"/>
    </source>
</evidence>
<keyword evidence="2" id="KW-1185">Reference proteome</keyword>
<dbReference type="Proteomes" id="UP001344906">
    <property type="component" value="Unassembled WGS sequence"/>
</dbReference>
<evidence type="ECO:0000313" key="1">
    <source>
        <dbReference type="EMBL" id="GLV59669.1"/>
    </source>
</evidence>
<dbReference type="RefSeq" id="WP_338256411.1">
    <property type="nucleotide sequence ID" value="NZ_BSRI01000002.1"/>
</dbReference>
<dbReference type="NCBIfam" id="TIGR02158">
    <property type="entry name" value="PA_CoA_Oxy3"/>
    <property type="match status" value="1"/>
</dbReference>
<organism evidence="1 2">
    <name type="scientific">Dictyobacter halimunensis</name>
    <dbReference type="NCBI Taxonomy" id="3026934"/>
    <lineage>
        <taxon>Bacteria</taxon>
        <taxon>Bacillati</taxon>
        <taxon>Chloroflexota</taxon>
        <taxon>Ktedonobacteria</taxon>
        <taxon>Ktedonobacterales</taxon>
        <taxon>Dictyobacteraceae</taxon>
        <taxon>Dictyobacter</taxon>
    </lineage>
</organism>
<dbReference type="PANTHER" id="PTHR30458">
    <property type="entry name" value="PHENYLACETIC ACID DEGRADATION PROTEIN PAA"/>
    <property type="match status" value="1"/>
</dbReference>
<name>A0ABQ6G4C3_9CHLR</name>
<dbReference type="Gene3D" id="1.20.1260.10">
    <property type="match status" value="1"/>
</dbReference>
<dbReference type="InterPro" id="IPR007814">
    <property type="entry name" value="PaaA_PaaC"/>
</dbReference>
<dbReference type="InterPro" id="IPR012347">
    <property type="entry name" value="Ferritin-like"/>
</dbReference>
<sequence>MKFTDASMVPPDLKQPLSNFLLSLADDEFILGYWDSEWTGVAPTLEEDVACSSIAQDEIGHARLFYQEVAALTGSTPDQVAYDRSLSEYRQMQLVERRRGNWAFTCARRFFYETSDQVRLASLTTSTYRPLVEAIGKIEREEVYHQMHSIAWLNRLANGTPTAYKLLTESLQQLWPDALGIFEPFENEDILLGVGILPVPSSELEQRWLGEVVPVFERLQLPLPIKKESSSEDGAPAIYRPTIAARTGGRHGQHGADFTDLWDQMTMVSRMEPGAIW</sequence>
<reference evidence="1 2" key="1">
    <citation type="submission" date="2023-02" db="EMBL/GenBank/DDBJ databases">
        <title>Dictyobacter halimunensis sp. nov., a new member of the class Ktedonobacteria from forest soil in a geothermal area.</title>
        <authorList>
            <person name="Rachmania M.K."/>
            <person name="Ningsih F."/>
            <person name="Sakai Y."/>
            <person name="Yabe S."/>
            <person name="Yokota A."/>
            <person name="Sjamsuridzal W."/>
        </authorList>
    </citation>
    <scope>NUCLEOTIDE SEQUENCE [LARGE SCALE GENOMIC DNA]</scope>
    <source>
        <strain evidence="1 2">S3.2.2.5</strain>
    </source>
</reference>
<dbReference type="Pfam" id="PF05138">
    <property type="entry name" value="PaaA_PaaC"/>
    <property type="match status" value="1"/>
</dbReference>
<comment type="caution">
    <text evidence="1">The sequence shown here is derived from an EMBL/GenBank/DDBJ whole genome shotgun (WGS) entry which is preliminary data.</text>
</comment>
<evidence type="ECO:0000313" key="2">
    <source>
        <dbReference type="Proteomes" id="UP001344906"/>
    </source>
</evidence>
<dbReference type="EMBL" id="BSRI01000002">
    <property type="protein sequence ID" value="GLV59669.1"/>
    <property type="molecule type" value="Genomic_DNA"/>
</dbReference>
<dbReference type="InterPro" id="IPR011882">
    <property type="entry name" value="PaaC"/>
</dbReference>
<protein>
    <recommendedName>
        <fullName evidence="3">Phenylacetate-CoA oxygenase subunit PaaI</fullName>
    </recommendedName>
</protein>
<accession>A0ABQ6G4C3</accession>
<gene>
    <name evidence="1" type="ORF">KDH_64950</name>
</gene>
<dbReference type="InterPro" id="IPR009078">
    <property type="entry name" value="Ferritin-like_SF"/>
</dbReference>
<dbReference type="InterPro" id="IPR052703">
    <property type="entry name" value="Aromatic_CoA_ox/epox"/>
</dbReference>
<dbReference type="PANTHER" id="PTHR30458:SF0">
    <property type="entry name" value="1,2-PHENYLACETYL-COA EPOXIDASE, SUBUNIT C"/>
    <property type="match status" value="1"/>
</dbReference>
<proteinExistence type="predicted"/>